<proteinExistence type="predicted"/>
<dbReference type="Pfam" id="PF14093">
    <property type="entry name" value="DUF4271"/>
    <property type="match status" value="1"/>
</dbReference>
<feature type="transmembrane region" description="Helical" evidence="1">
    <location>
        <begin position="233"/>
        <end position="254"/>
    </location>
</feature>
<feature type="transmembrane region" description="Helical" evidence="1">
    <location>
        <begin position="195"/>
        <end position="221"/>
    </location>
</feature>
<evidence type="ECO:0000256" key="2">
    <source>
        <dbReference type="SAM" id="SignalP"/>
    </source>
</evidence>
<evidence type="ECO:0000313" key="3">
    <source>
        <dbReference type="EMBL" id="MEE1884823.1"/>
    </source>
</evidence>
<feature type="chain" id="PRO_5045569155" evidence="2">
    <location>
        <begin position="21"/>
        <end position="318"/>
    </location>
</feature>
<evidence type="ECO:0000256" key="1">
    <source>
        <dbReference type="SAM" id="Phobius"/>
    </source>
</evidence>
<comment type="caution">
    <text evidence="3">The sequence shown here is derived from an EMBL/GenBank/DDBJ whole genome shotgun (WGS) entry which is preliminary data.</text>
</comment>
<feature type="transmembrane region" description="Helical" evidence="1">
    <location>
        <begin position="113"/>
        <end position="133"/>
    </location>
</feature>
<feature type="signal peptide" evidence="2">
    <location>
        <begin position="1"/>
        <end position="20"/>
    </location>
</feature>
<accession>A0ABU7H0S3</accession>
<keyword evidence="1" id="KW-0812">Transmembrane</keyword>
<dbReference type="EMBL" id="JAZDQU010000001">
    <property type="protein sequence ID" value="MEE1884823.1"/>
    <property type="molecule type" value="Genomic_DNA"/>
</dbReference>
<protein>
    <submittedName>
        <fullName evidence="3">DUF4271 domain-containing protein</fullName>
    </submittedName>
</protein>
<sequence length="318" mass="36492">MNLKYLLFSLLLLAGLSGFSIQLPVDTTPVIQQKRYFFRDSAYLAERARLQDSVYNSMLVLKKMQSNSSPLLDSIIHANKRPGLNINNFQKYFKFNTDALMKKQGAYLPKGQAWGLGLIGGLLVLFSLLRLSVSRQLYTIVQAFFNNRVLGNLNKEENLFTSWPFIMLFIVFGFIIGMFYYLVSQYYQLAGGFQYFLTISIGIIVLYFGKIVLLKFMGFLLNIGKVIHEYVTILFLCYFIAGLMFLPLVVAFVLSPLKYGVYYIIASYIILILIGLIQFIRAGVNILSTNRFPLLYLFLYFCALEICPIFILIKAIDY</sequence>
<organism evidence="3 4">
    <name type="scientific">Pedobacter flavus</name>
    <dbReference type="NCBI Taxonomy" id="3113906"/>
    <lineage>
        <taxon>Bacteria</taxon>
        <taxon>Pseudomonadati</taxon>
        <taxon>Bacteroidota</taxon>
        <taxon>Sphingobacteriia</taxon>
        <taxon>Sphingobacteriales</taxon>
        <taxon>Sphingobacteriaceae</taxon>
        <taxon>Pedobacter</taxon>
    </lineage>
</organism>
<reference evidence="3 4" key="1">
    <citation type="submission" date="2024-01" db="EMBL/GenBank/DDBJ databases">
        <title>Pedobacter sp. nov., isolated from oil-contaminated soil.</title>
        <authorList>
            <person name="Le N.T.T."/>
        </authorList>
    </citation>
    <scope>NUCLEOTIDE SEQUENCE [LARGE SCALE GENOMIC DNA]</scope>
    <source>
        <strain evidence="3 4">VNH31</strain>
    </source>
</reference>
<feature type="transmembrane region" description="Helical" evidence="1">
    <location>
        <begin position="260"/>
        <end position="280"/>
    </location>
</feature>
<dbReference type="Proteomes" id="UP001337681">
    <property type="component" value="Unassembled WGS sequence"/>
</dbReference>
<dbReference type="RefSeq" id="WP_330145733.1">
    <property type="nucleotide sequence ID" value="NZ_JAZDQU010000001.1"/>
</dbReference>
<feature type="transmembrane region" description="Helical" evidence="1">
    <location>
        <begin position="292"/>
        <end position="313"/>
    </location>
</feature>
<feature type="transmembrane region" description="Helical" evidence="1">
    <location>
        <begin position="163"/>
        <end position="183"/>
    </location>
</feature>
<name>A0ABU7H0S3_9SPHI</name>
<keyword evidence="2" id="KW-0732">Signal</keyword>
<keyword evidence="1" id="KW-1133">Transmembrane helix</keyword>
<dbReference type="InterPro" id="IPR025367">
    <property type="entry name" value="DUF4271"/>
</dbReference>
<keyword evidence="4" id="KW-1185">Reference proteome</keyword>
<gene>
    <name evidence="3" type="ORF">VRU49_05240</name>
</gene>
<keyword evidence="1" id="KW-0472">Membrane</keyword>
<evidence type="ECO:0000313" key="4">
    <source>
        <dbReference type="Proteomes" id="UP001337681"/>
    </source>
</evidence>